<evidence type="ECO:0000313" key="2">
    <source>
        <dbReference type="Proteomes" id="UP001377168"/>
    </source>
</evidence>
<proteinExistence type="predicted"/>
<comment type="caution">
    <text evidence="1">The sequence shown here is derived from an EMBL/GenBank/DDBJ whole genome shotgun (WGS) entry which is preliminary data.</text>
</comment>
<dbReference type="EMBL" id="JBBKAJ010000022">
    <property type="protein sequence ID" value="MEJ8637026.1"/>
    <property type="molecule type" value="Genomic_DNA"/>
</dbReference>
<organism evidence="1 2">
    <name type="scientific">Streptomyces achmelvichensis</name>
    <dbReference type="NCBI Taxonomy" id="3134111"/>
    <lineage>
        <taxon>Bacteria</taxon>
        <taxon>Bacillati</taxon>
        <taxon>Actinomycetota</taxon>
        <taxon>Actinomycetes</taxon>
        <taxon>Kitasatosporales</taxon>
        <taxon>Streptomycetaceae</taxon>
        <taxon>Streptomyces</taxon>
    </lineage>
</organism>
<reference evidence="1" key="1">
    <citation type="submission" date="2024-03" db="EMBL/GenBank/DDBJ databases">
        <title>Novel Streptomyces species of biotechnological and ecological value are a feature of Machair soil.</title>
        <authorList>
            <person name="Prole J.R."/>
            <person name="Goodfellow M."/>
            <person name="Allenby N."/>
            <person name="Ward A.C."/>
        </authorList>
    </citation>
    <scope>NUCLEOTIDE SEQUENCE</scope>
    <source>
        <strain evidence="1">MS2.AVA.5</strain>
    </source>
</reference>
<sequence length="83" mass="9186">MSGADRKEDEVRRMLEAQHPAVPADLAARAAVYGGRLLRRHRAVRRLTWLLLVAAAVAFAVWASVTEPWVAPPSDMTPPLEGW</sequence>
<name>A0ACC6Q066_9ACTN</name>
<dbReference type="Proteomes" id="UP001377168">
    <property type="component" value="Unassembled WGS sequence"/>
</dbReference>
<keyword evidence="2" id="KW-1185">Reference proteome</keyword>
<accession>A0ACC6Q066</accession>
<gene>
    <name evidence="1" type="ORF">WKI67_27050</name>
</gene>
<protein>
    <submittedName>
        <fullName evidence="1">Uncharacterized protein</fullName>
    </submittedName>
</protein>
<evidence type="ECO:0000313" key="1">
    <source>
        <dbReference type="EMBL" id="MEJ8637026.1"/>
    </source>
</evidence>